<dbReference type="InterPro" id="IPR051459">
    <property type="entry name" value="Cytochrome_c-type_DH"/>
</dbReference>
<evidence type="ECO:0000256" key="2">
    <source>
        <dbReference type="ARBA" id="ARBA00022723"/>
    </source>
</evidence>
<keyword evidence="7" id="KW-0560">Oxidoreductase</keyword>
<feature type="region of interest" description="Disordered" evidence="5">
    <location>
        <begin position="290"/>
        <end position="311"/>
    </location>
</feature>
<dbReference type="GO" id="GO:0016491">
    <property type="term" value="F:oxidoreductase activity"/>
    <property type="evidence" value="ECO:0007669"/>
    <property type="project" value="UniProtKB-KW"/>
</dbReference>
<keyword evidence="2 4" id="KW-0479">Metal-binding</keyword>
<dbReference type="AlphaFoldDB" id="A0A1R4EGM7"/>
<dbReference type="STRING" id="1945520.A1019T_01659"/>
<dbReference type="GO" id="GO:0020037">
    <property type="term" value="F:heme binding"/>
    <property type="evidence" value="ECO:0007669"/>
    <property type="project" value="InterPro"/>
</dbReference>
<proteinExistence type="predicted"/>
<dbReference type="Proteomes" id="UP000188169">
    <property type="component" value="Unassembled WGS sequence"/>
</dbReference>
<protein>
    <submittedName>
        <fullName evidence="7">SoxAX cytochrome complex subunit A</fullName>
        <ecNumber evidence="7">1.8.2.-</ecNumber>
    </submittedName>
</protein>
<dbReference type="GO" id="GO:0046872">
    <property type="term" value="F:metal ion binding"/>
    <property type="evidence" value="ECO:0007669"/>
    <property type="project" value="UniProtKB-KW"/>
</dbReference>
<gene>
    <name evidence="7" type="primary">soxA_1</name>
    <name evidence="7" type="ORF">A1019T_01659</name>
</gene>
<dbReference type="InterPro" id="IPR036909">
    <property type="entry name" value="Cyt_c-like_dom_sf"/>
</dbReference>
<evidence type="ECO:0000256" key="5">
    <source>
        <dbReference type="SAM" id="MobiDB-lite"/>
    </source>
</evidence>
<dbReference type="PROSITE" id="PS51007">
    <property type="entry name" value="CYTC"/>
    <property type="match status" value="1"/>
</dbReference>
<dbReference type="Gene3D" id="1.10.760.10">
    <property type="entry name" value="Cytochrome c-like domain"/>
    <property type="match status" value="2"/>
</dbReference>
<keyword evidence="8" id="KW-1185">Reference proteome</keyword>
<feature type="domain" description="Cytochrome c" evidence="6">
    <location>
        <begin position="195"/>
        <end position="289"/>
    </location>
</feature>
<keyword evidence="3 4" id="KW-0408">Iron</keyword>
<dbReference type="Pfam" id="PF21342">
    <property type="entry name" value="SoxA-TsdA_cyt-c"/>
    <property type="match status" value="1"/>
</dbReference>
<dbReference type="EMBL" id="FUGD01000095">
    <property type="protein sequence ID" value="SJM37677.1"/>
    <property type="molecule type" value="Genomic_DNA"/>
</dbReference>
<evidence type="ECO:0000313" key="7">
    <source>
        <dbReference type="EMBL" id="SJM37677.1"/>
    </source>
</evidence>
<evidence type="ECO:0000259" key="6">
    <source>
        <dbReference type="PROSITE" id="PS51007"/>
    </source>
</evidence>
<organism evidence="7 8">
    <name type="scientific">Psychrobacter pasteurii</name>
    <dbReference type="NCBI Taxonomy" id="1945520"/>
    <lineage>
        <taxon>Bacteria</taxon>
        <taxon>Pseudomonadati</taxon>
        <taxon>Pseudomonadota</taxon>
        <taxon>Gammaproteobacteria</taxon>
        <taxon>Moraxellales</taxon>
        <taxon>Moraxellaceae</taxon>
        <taxon>Psychrobacter</taxon>
    </lineage>
</organism>
<keyword evidence="1 4" id="KW-0349">Heme</keyword>
<dbReference type="RefSeq" id="WP_077449069.1">
    <property type="nucleotide sequence ID" value="NZ_FUGD01000095.1"/>
</dbReference>
<name>A0A1R4EGM7_9GAMM</name>
<dbReference type="PANTHER" id="PTHR35008:SF4">
    <property type="entry name" value="BLL4482 PROTEIN"/>
    <property type="match status" value="1"/>
</dbReference>
<dbReference type="PANTHER" id="PTHR35008">
    <property type="entry name" value="BLL4482 PROTEIN-RELATED"/>
    <property type="match status" value="1"/>
</dbReference>
<dbReference type="Pfam" id="PF00034">
    <property type="entry name" value="Cytochrom_C"/>
    <property type="match status" value="1"/>
</dbReference>
<evidence type="ECO:0000256" key="3">
    <source>
        <dbReference type="ARBA" id="ARBA00023004"/>
    </source>
</evidence>
<evidence type="ECO:0000256" key="4">
    <source>
        <dbReference type="PROSITE-ProRule" id="PRU00433"/>
    </source>
</evidence>
<sequence>MNNLNMMDTAKIKKSVFALTMLGAMAVAVSGCSDPKPADRAAPEFVVTTADDANEDIGKYVLPQDTEILKEPNTDEIFYGKRLLNETKRLLPEHVGAEMNCNSCHISQGKVPLGDPYINSFNTYPKVMPRAGKEVDLEGRINGCFQRSMNGKPLDREGPEMKAMIAYMEWLSQKIPESQRVDIQNAGDIDTSLVADTDRGEKIYYAQCASCHGDNGEGLKDSRGDIVFPPLWGDESFNIGAGMARTYKAAAFVKYNMPMSVQTKGLWGHGGILTDQDAVDVAEFFAHKPRPEFPGKVNDWPSGKKPKDARY</sequence>
<reference evidence="8" key="1">
    <citation type="submission" date="2017-02" db="EMBL/GenBank/DDBJ databases">
        <authorList>
            <person name="Mornico D."/>
        </authorList>
    </citation>
    <scope>NUCLEOTIDE SEQUENCE [LARGE SCALE GENOMIC DNA]</scope>
</reference>
<dbReference type="SUPFAM" id="SSF46626">
    <property type="entry name" value="Cytochrome c"/>
    <property type="match status" value="2"/>
</dbReference>
<accession>A0A1R4EGM7</accession>
<dbReference type="GO" id="GO:0009055">
    <property type="term" value="F:electron transfer activity"/>
    <property type="evidence" value="ECO:0007669"/>
    <property type="project" value="InterPro"/>
</dbReference>
<dbReference type="InterPro" id="IPR009056">
    <property type="entry name" value="Cyt_c-like_dom"/>
</dbReference>
<evidence type="ECO:0000313" key="8">
    <source>
        <dbReference type="Proteomes" id="UP000188169"/>
    </source>
</evidence>
<evidence type="ECO:0000256" key="1">
    <source>
        <dbReference type="ARBA" id="ARBA00022617"/>
    </source>
</evidence>
<dbReference type="EC" id="1.8.2.-" evidence="7"/>